<dbReference type="Gene3D" id="3.30.465.10">
    <property type="match status" value="1"/>
</dbReference>
<reference evidence="4 5" key="1">
    <citation type="submission" date="2018-05" db="EMBL/GenBank/DDBJ databases">
        <title>Genome sequencing and assembly of the regulated plant pathogen Lachnellula willkommii and related sister species for the development of diagnostic species identification markers.</title>
        <authorList>
            <person name="Giroux E."/>
            <person name="Bilodeau G."/>
        </authorList>
    </citation>
    <scope>NUCLEOTIDE SEQUENCE [LARGE SCALE GENOMIC DNA]</scope>
    <source>
        <strain evidence="4 5">CBS 268.59</strain>
    </source>
</reference>
<organism evidence="4 5">
    <name type="scientific">Lachnellula suecica</name>
    <dbReference type="NCBI Taxonomy" id="602035"/>
    <lineage>
        <taxon>Eukaryota</taxon>
        <taxon>Fungi</taxon>
        <taxon>Dikarya</taxon>
        <taxon>Ascomycota</taxon>
        <taxon>Pezizomycotina</taxon>
        <taxon>Leotiomycetes</taxon>
        <taxon>Helotiales</taxon>
        <taxon>Lachnaceae</taxon>
        <taxon>Lachnellula</taxon>
    </lineage>
</organism>
<protein>
    <submittedName>
        <fullName evidence="4">FAD-linked oxidoreductase ZEB1</fullName>
    </submittedName>
</protein>
<accession>A0A8T9CAP6</accession>
<comment type="similarity">
    <text evidence="1">Belongs to the oxygen-dependent FAD-linked oxidoreductase family.</text>
</comment>
<evidence type="ECO:0000256" key="2">
    <source>
        <dbReference type="ARBA" id="ARBA00023002"/>
    </source>
</evidence>
<evidence type="ECO:0000313" key="4">
    <source>
        <dbReference type="EMBL" id="TVY80870.1"/>
    </source>
</evidence>
<proteinExistence type="inferred from homology"/>
<dbReference type="Pfam" id="PF01565">
    <property type="entry name" value="FAD_binding_4"/>
    <property type="match status" value="1"/>
</dbReference>
<dbReference type="PROSITE" id="PS51387">
    <property type="entry name" value="FAD_PCMH"/>
    <property type="match status" value="1"/>
</dbReference>
<dbReference type="SUPFAM" id="SSF56176">
    <property type="entry name" value="FAD-binding/transporter-associated domain-like"/>
    <property type="match status" value="1"/>
</dbReference>
<dbReference type="EMBL" id="QGMK01000594">
    <property type="protein sequence ID" value="TVY80870.1"/>
    <property type="molecule type" value="Genomic_DNA"/>
</dbReference>
<dbReference type="GO" id="GO:0016491">
    <property type="term" value="F:oxidoreductase activity"/>
    <property type="evidence" value="ECO:0007669"/>
    <property type="project" value="UniProtKB-KW"/>
</dbReference>
<evidence type="ECO:0000313" key="5">
    <source>
        <dbReference type="Proteomes" id="UP000469558"/>
    </source>
</evidence>
<keyword evidence="5" id="KW-1185">Reference proteome</keyword>
<dbReference type="PANTHER" id="PTHR13878:SF91">
    <property type="entry name" value="FAD BINDING DOMAIN PROTEIN (AFU_ORTHOLOGUE AFUA_6G12070)-RELATED"/>
    <property type="match status" value="1"/>
</dbReference>
<dbReference type="InterPro" id="IPR016169">
    <property type="entry name" value="FAD-bd_PCMH_sub2"/>
</dbReference>
<sequence length="347" mass="37400">MSPVYQGRTCVPTITALNGTCTLGGFPSYVVNVTTVKQIQLAVNFARNTGLRLVIKNTGHDFLGKSGGAGALSIWTHYLNSIQYLPNFIDDVMSYSGPAFRVESGAITRDLYQAAEDHSLLLVGGEGVDVGIFGGYIQGGGHSPMSLVYGTAADQVLEMSTVTADGNFVTASSTNNTDLFWALRGGGATPVTQVYFAFTSSSNTTFWLGVRVYWKNFITLADAGTYSYFFIFPPSSQSTFVLQSFWAPNKTSDETAALLKPWLDDLAALNISVSPSYTIFPSPYPAIIAAFPQEVVVPVEAILDSRLFSRSSWEDPASFNATFDAWLSSSIDVGNLLIGFNIRAPNV</sequence>
<dbReference type="GO" id="GO:0071949">
    <property type="term" value="F:FAD binding"/>
    <property type="evidence" value="ECO:0007669"/>
    <property type="project" value="InterPro"/>
</dbReference>
<name>A0A8T9CAP6_9HELO</name>
<dbReference type="Proteomes" id="UP000469558">
    <property type="component" value="Unassembled WGS sequence"/>
</dbReference>
<dbReference type="OrthoDB" id="9983560at2759"/>
<dbReference type="InterPro" id="IPR006094">
    <property type="entry name" value="Oxid_FAD_bind_N"/>
</dbReference>
<feature type="domain" description="FAD-binding PCMH-type" evidence="3">
    <location>
        <begin position="23"/>
        <end position="201"/>
    </location>
</feature>
<keyword evidence="2" id="KW-0560">Oxidoreductase</keyword>
<evidence type="ECO:0000259" key="3">
    <source>
        <dbReference type="PROSITE" id="PS51387"/>
    </source>
</evidence>
<dbReference type="AlphaFoldDB" id="A0A8T9CAP6"/>
<evidence type="ECO:0000256" key="1">
    <source>
        <dbReference type="ARBA" id="ARBA00005466"/>
    </source>
</evidence>
<gene>
    <name evidence="4" type="primary">ZEB1_2</name>
    <name evidence="4" type="ORF">LSUE1_G003704</name>
</gene>
<dbReference type="InterPro" id="IPR036318">
    <property type="entry name" value="FAD-bd_PCMH-like_sf"/>
</dbReference>
<dbReference type="InterPro" id="IPR016166">
    <property type="entry name" value="FAD-bd_PCMH"/>
</dbReference>
<comment type="caution">
    <text evidence="4">The sequence shown here is derived from an EMBL/GenBank/DDBJ whole genome shotgun (WGS) entry which is preliminary data.</text>
</comment>
<dbReference type="InterPro" id="IPR050432">
    <property type="entry name" value="FAD-linked_Oxidoreductases_BP"/>
</dbReference>
<dbReference type="PANTHER" id="PTHR13878">
    <property type="entry name" value="GULONOLACTONE OXIDASE"/>
    <property type="match status" value="1"/>
</dbReference>